<dbReference type="AlphaFoldDB" id="A0AAI8Z082"/>
<dbReference type="SMART" id="SM01017">
    <property type="entry name" value="Arrestin_C"/>
    <property type="match status" value="1"/>
</dbReference>
<accession>A0AAI8Z082</accession>
<feature type="region of interest" description="Disordered" evidence="1">
    <location>
        <begin position="212"/>
        <end position="231"/>
    </location>
</feature>
<comment type="caution">
    <text evidence="3">The sequence shown here is derived from an EMBL/GenBank/DDBJ whole genome shotgun (WGS) entry which is preliminary data.</text>
</comment>
<dbReference type="InterPro" id="IPR014752">
    <property type="entry name" value="Arrestin-like_C"/>
</dbReference>
<name>A0AAI8Z082_9PEZI</name>
<feature type="compositionally biased region" description="Low complexity" evidence="1">
    <location>
        <begin position="733"/>
        <end position="751"/>
    </location>
</feature>
<dbReference type="Gene3D" id="2.60.40.640">
    <property type="match status" value="2"/>
</dbReference>
<feature type="region of interest" description="Disordered" evidence="1">
    <location>
        <begin position="709"/>
        <end position="767"/>
    </location>
</feature>
<evidence type="ECO:0000256" key="1">
    <source>
        <dbReference type="SAM" id="MobiDB-lite"/>
    </source>
</evidence>
<dbReference type="Pfam" id="PF02752">
    <property type="entry name" value="Arrestin_C"/>
    <property type="match status" value="1"/>
</dbReference>
<feature type="compositionally biased region" description="Basic residues" evidence="1">
    <location>
        <begin position="592"/>
        <end position="601"/>
    </location>
</feature>
<dbReference type="PANTHER" id="PTHR24216">
    <property type="entry name" value="PAXILLIN-RELATED"/>
    <property type="match status" value="1"/>
</dbReference>
<feature type="region of interest" description="Disordered" evidence="1">
    <location>
        <begin position="1"/>
        <end position="113"/>
    </location>
</feature>
<dbReference type="SUPFAM" id="SSF81296">
    <property type="entry name" value="E set domains"/>
    <property type="match status" value="1"/>
</dbReference>
<feature type="compositionally biased region" description="Basic and acidic residues" evidence="1">
    <location>
        <begin position="1"/>
        <end position="10"/>
    </location>
</feature>
<dbReference type="InterPro" id="IPR014756">
    <property type="entry name" value="Ig_E-set"/>
</dbReference>
<sequence>METRSHRYEISRPQPIPAPPPPPPPLPPPPQHPPASTAPPTSQHAPTPDPTPWSLFARPLSDIRELSEPSLMDNVVRHPSARRGHGRNVSRVGSHHKRHESLRRVPSLKSTQQVAKPVISVLPAQDGGSSSYSSTPEQLSFYSIPQTSVPRRSSSQKYFVRPPGHQTRSAPARSKPPSDPDPPSNLFHSIPNRGASQSPVKEAGLRLDPITSDTARRIPSQTHVRSPHPSDIFEFPSYKHPRVKLELQLSAPLFVGGGSVEGFVRVTVDDNERAIMHRRSLSIGAVSVDLLGFEEVDGTRRATFLALGTELVDPNHPPPPSMIQPANPLFADDKFWSLTPSCTALPFMISLPLDTGPPPFQSKHAKIRYLLSVTTFLRDSGKHYRVRTSQDVHVLPTYDPEKALTSLTSPLVASDELPLPRSTGLESIKVTAGLHRQVWVSGSSIFVDVHISNRSQKPVKRLELMLERDILRYKHAAAATMEKSASQARIFESNDQTILARSCFKPGSIGWHGVDPHTSDTRTCELELARGHATVRCGKYFEVRYFLNVTASLSNSKIVSVQLPIILIHMNSLDVVPNSVAQVAAAIEEKRAHRQVSHSRSRRADGAHSRRRSVSSPARTSGLPRQPLYAPGRAFAAPRQQSLDRQREHRADIAELQQILDASPRRNAPLRGISIRKMGSDVSLGTLRLASPSTESLGVLGAMSYQTPPPNPQARVFANDESESLGSRRRRMGSFGSNRSKKSTGTTRSKSVNGGRGGGEKVKPPPKMMMVSSDRRHQLMLPPHALGLTSTTRKVGMDEPTERSATATGFREKLDRSRFEFKAVRRKASGSLKERSMNWWEQRKNHGHKEREREKDGMSWI</sequence>
<feature type="region of interest" description="Disordered" evidence="1">
    <location>
        <begin position="590"/>
        <end position="648"/>
    </location>
</feature>
<reference evidence="3" key="1">
    <citation type="submission" date="2023-11" db="EMBL/GenBank/DDBJ databases">
        <authorList>
            <person name="Alioto T."/>
            <person name="Alioto T."/>
            <person name="Gomez Garrido J."/>
        </authorList>
    </citation>
    <scope>NUCLEOTIDE SEQUENCE</scope>
</reference>
<keyword evidence="4" id="KW-1185">Reference proteome</keyword>
<evidence type="ECO:0000259" key="2">
    <source>
        <dbReference type="SMART" id="SM01017"/>
    </source>
</evidence>
<feature type="compositionally biased region" description="Polar residues" evidence="1">
    <location>
        <begin position="143"/>
        <end position="157"/>
    </location>
</feature>
<feature type="region of interest" description="Disordered" evidence="1">
    <location>
        <begin position="842"/>
        <end position="861"/>
    </location>
</feature>
<feature type="compositionally biased region" description="Basic residues" evidence="1">
    <location>
        <begin position="79"/>
        <end position="101"/>
    </location>
</feature>
<proteinExistence type="predicted"/>
<protein>
    <submittedName>
        <fullName evidence="3">Uncharacterized protein RCC_02982</fullName>
    </submittedName>
</protein>
<organism evidence="3 4">
    <name type="scientific">Lecanosticta acicola</name>
    <dbReference type="NCBI Taxonomy" id="111012"/>
    <lineage>
        <taxon>Eukaryota</taxon>
        <taxon>Fungi</taxon>
        <taxon>Dikarya</taxon>
        <taxon>Ascomycota</taxon>
        <taxon>Pezizomycotina</taxon>
        <taxon>Dothideomycetes</taxon>
        <taxon>Dothideomycetidae</taxon>
        <taxon>Mycosphaerellales</taxon>
        <taxon>Mycosphaerellaceae</taxon>
        <taxon>Lecanosticta</taxon>
    </lineage>
</organism>
<dbReference type="PANTHER" id="PTHR24216:SF65">
    <property type="entry name" value="PAXILLIN-LIKE PROTEIN 1"/>
    <property type="match status" value="1"/>
</dbReference>
<evidence type="ECO:0000313" key="4">
    <source>
        <dbReference type="Proteomes" id="UP001296104"/>
    </source>
</evidence>
<gene>
    <name evidence="3" type="ORF">LECACI_7A005205</name>
</gene>
<feature type="domain" description="Arrestin C-terminal-like" evidence="2">
    <location>
        <begin position="424"/>
        <end position="572"/>
    </location>
</feature>
<dbReference type="EMBL" id="CAVMBE010000032">
    <property type="protein sequence ID" value="CAK4028964.1"/>
    <property type="molecule type" value="Genomic_DNA"/>
</dbReference>
<feature type="compositionally biased region" description="Pro residues" evidence="1">
    <location>
        <begin position="14"/>
        <end position="37"/>
    </location>
</feature>
<evidence type="ECO:0000313" key="3">
    <source>
        <dbReference type="EMBL" id="CAK4028964.1"/>
    </source>
</evidence>
<dbReference type="InterPro" id="IPR011022">
    <property type="entry name" value="Arrestin_C-like"/>
</dbReference>
<dbReference type="Proteomes" id="UP001296104">
    <property type="component" value="Unassembled WGS sequence"/>
</dbReference>
<feature type="region of interest" description="Disordered" evidence="1">
    <location>
        <begin position="143"/>
        <end position="205"/>
    </location>
</feature>